<dbReference type="InterPro" id="IPR010121">
    <property type="entry name" value="Pyruvate_phosphate_dikinase"/>
</dbReference>
<dbReference type="PROSITE" id="PS00370">
    <property type="entry name" value="PEP_ENZYMES_PHOS_SITE"/>
    <property type="match status" value="1"/>
</dbReference>
<feature type="binding site" evidence="13">
    <location>
        <position position="780"/>
    </location>
    <ligand>
        <name>substrate</name>
    </ligand>
</feature>
<protein>
    <recommendedName>
        <fullName evidence="4 11">Pyruvate, phosphate dikinase</fullName>
        <ecNumber evidence="3 11">2.7.9.1</ecNumber>
    </recommendedName>
</protein>
<evidence type="ECO:0000256" key="8">
    <source>
        <dbReference type="ARBA" id="ARBA00022777"/>
    </source>
</evidence>
<comment type="similarity">
    <text evidence="2 11">Belongs to the PEP-utilizing enzyme family.</text>
</comment>
<keyword evidence="5 18" id="KW-0808">Transferase</keyword>
<keyword evidence="10 14" id="KW-0460">Magnesium</keyword>
<dbReference type="Gene3D" id="3.30.1490.20">
    <property type="entry name" value="ATP-grasp fold, A domain"/>
    <property type="match status" value="1"/>
</dbReference>
<feature type="domain" description="Pyruvate phosphate dikinase AMP/ATP-binding" evidence="16">
    <location>
        <begin position="60"/>
        <end position="292"/>
    </location>
</feature>
<dbReference type="Pfam" id="PF00391">
    <property type="entry name" value="PEP-utilizers"/>
    <property type="match status" value="1"/>
</dbReference>
<dbReference type="InterPro" id="IPR015813">
    <property type="entry name" value="Pyrv/PenolPyrv_kinase-like_dom"/>
</dbReference>
<evidence type="ECO:0000256" key="11">
    <source>
        <dbReference type="PIRNR" id="PIRNR000853"/>
    </source>
</evidence>
<feature type="binding site" evidence="13">
    <location>
        <position position="778"/>
    </location>
    <ligand>
        <name>substrate</name>
    </ligand>
</feature>
<feature type="binding site" evidence="13">
    <location>
        <position position="777"/>
    </location>
    <ligand>
        <name>substrate</name>
    </ligand>
</feature>
<dbReference type="InterPro" id="IPR008279">
    <property type="entry name" value="PEP-util_enz_mobile_dom"/>
</dbReference>
<evidence type="ECO:0000256" key="12">
    <source>
        <dbReference type="PIRSR" id="PIRSR000853-1"/>
    </source>
</evidence>
<feature type="domain" description="Pyruvate phosphate dikinase AMP/ATP-binding" evidence="16">
    <location>
        <begin position="300"/>
        <end position="362"/>
    </location>
</feature>
<sequence length="888" mass="98521">MASKYVYFFGGDKTEGDASMKMSLGGKGANLAEMAKIGIPVPPGFTITCQACSEYRMLGTFPEGVMDEVREKTRMIEEVTGRAFGGIEKPLLLSVRSGAPISMPGMMDTVLNLGLSSKTVEAMMDGGRDGRFVYDSYRRLIQMFGNVVMGIAHDAFESILLQLRREVGAERDIDLTAEHLEELIRRYREKYREKIGEEFPEDPAFQLEQTIRAVFDSWDNQRAVTYRKLNNIPDDLCTAVNVQMMVFGNMAERSGTGVAFTRHPATGEDVFYGEYLMNAQGEDVVAGIRTPQPLNDINRIHDDQQTLEELMPEVYKELEQIRLKLDRHFADMQDLEFTIEEGKLYILQTRSGKRTALAAVKIALDYLDKGMIDEKTALSRIETTFIDQLLHPRIDPATSYSVAAVGLPAAPGAAVGQAVLDAETAERWASGGKKVILVRNETTPEDIGGMNAAQGILTALGGMTSHAALVARGMGKPCIVGCSAIHINLDSRTVKIGEARIKEGDFLTLAVGEKGEVVLGELPLVEAGFDESFIRLLGIADRHRRLRVRANAETVKDTKQAREFGAEGIGLCRTEHMFFEGDRIVAFRRMILAPTERQRRTALDQLLPLQQADFEGIFEVMDGLPVTIRLLDPPLHEFLPHLREEMGEVSQVLGVTVEDLKEKVESLRELNPMLGHRGCRLCITFPEICEMQTRAIIGAAINVKRRGIDVRPEIMVPLVGHVNEFVHLERVIREVADEMMKSSGVELEYLLGTMIEVPRAALTAGEIAARAEFFSFGTNDLTQMGFGFSRDDIGSFLPDYLRKEILPVDPFQELDRDGIGKLVEMACRLGREARPDLKLGICGEHGGDPSSIEFCHRVGLDYVSCSPFRVPIARLAAAQAAIKEQEEK</sequence>
<dbReference type="GO" id="GO:0050242">
    <property type="term" value="F:pyruvate, phosphate dikinase activity"/>
    <property type="evidence" value="ECO:0007669"/>
    <property type="project" value="UniProtKB-UniRule"/>
</dbReference>
<dbReference type="EC" id="2.7.9.1" evidence="3 11"/>
<dbReference type="GO" id="GO:0016301">
    <property type="term" value="F:kinase activity"/>
    <property type="evidence" value="ECO:0007669"/>
    <property type="project" value="UniProtKB-UniRule"/>
</dbReference>
<evidence type="ECO:0000256" key="9">
    <source>
        <dbReference type="ARBA" id="ARBA00022840"/>
    </source>
</evidence>
<evidence type="ECO:0000256" key="5">
    <source>
        <dbReference type="ARBA" id="ARBA00022679"/>
    </source>
</evidence>
<dbReference type="Proteomes" id="UP000052008">
    <property type="component" value="Unassembled WGS sequence"/>
</dbReference>
<feature type="binding site" evidence="13">
    <location>
        <position position="573"/>
    </location>
    <ligand>
        <name>substrate</name>
    </ligand>
</feature>
<gene>
    <name evidence="18" type="ORF">AMJ39_05710</name>
</gene>
<evidence type="ECO:0000259" key="15">
    <source>
        <dbReference type="Pfam" id="PF00391"/>
    </source>
</evidence>
<feature type="active site" description="Tele-phosphohistidine intermediate" evidence="12">
    <location>
        <position position="466"/>
    </location>
</feature>
<evidence type="ECO:0000313" key="18">
    <source>
        <dbReference type="EMBL" id="KPJ53135.1"/>
    </source>
</evidence>
<dbReference type="Gene3D" id="3.30.470.20">
    <property type="entry name" value="ATP-grasp fold, B domain"/>
    <property type="match status" value="1"/>
</dbReference>
<keyword evidence="18" id="KW-0670">Pyruvate</keyword>
<keyword evidence="9" id="KW-0067">ATP-binding</keyword>
<dbReference type="Pfam" id="PF01326">
    <property type="entry name" value="PPDK_N"/>
    <property type="match status" value="3"/>
</dbReference>
<feature type="domain" description="Pyruvate phosphate dikinase AMP/ATP-binding" evidence="16">
    <location>
        <begin position="23"/>
        <end position="57"/>
    </location>
</feature>
<feature type="binding site" evidence="13">
    <location>
        <position position="629"/>
    </location>
    <ligand>
        <name>substrate</name>
    </ligand>
</feature>
<dbReference type="Gene3D" id="3.20.20.60">
    <property type="entry name" value="Phosphoenolpyruvate-binding domains"/>
    <property type="match status" value="1"/>
</dbReference>
<comment type="caution">
    <text evidence="18">The sequence shown here is derived from an EMBL/GenBank/DDBJ whole genome shotgun (WGS) entry which is preliminary data.</text>
</comment>
<evidence type="ECO:0000313" key="19">
    <source>
        <dbReference type="Proteomes" id="UP000052008"/>
    </source>
</evidence>
<organism evidence="18 19">
    <name type="scientific">candidate division TA06 bacterium DG_24</name>
    <dbReference type="NCBI Taxonomy" id="1703770"/>
    <lineage>
        <taxon>Bacteria</taxon>
        <taxon>Bacteria division TA06</taxon>
    </lineage>
</organism>
<evidence type="ECO:0000256" key="13">
    <source>
        <dbReference type="PIRSR" id="PIRSR000853-2"/>
    </source>
</evidence>
<dbReference type="SUPFAM" id="SSF52009">
    <property type="entry name" value="Phosphohistidine domain"/>
    <property type="match status" value="1"/>
</dbReference>
<name>A0A0S7WT20_UNCT6</name>
<evidence type="ECO:0000256" key="2">
    <source>
        <dbReference type="ARBA" id="ARBA00007837"/>
    </source>
</evidence>
<dbReference type="NCBIfam" id="TIGR01828">
    <property type="entry name" value="pyru_phos_dikin"/>
    <property type="match status" value="1"/>
</dbReference>
<dbReference type="Gene3D" id="3.50.30.10">
    <property type="entry name" value="Phosphohistidine domain"/>
    <property type="match status" value="1"/>
</dbReference>
<dbReference type="Gene3D" id="1.20.80.30">
    <property type="match status" value="1"/>
</dbReference>
<dbReference type="NCBIfam" id="NF004531">
    <property type="entry name" value="PRK05878.1"/>
    <property type="match status" value="1"/>
</dbReference>
<dbReference type="STRING" id="1703770.AMJ39_05710"/>
<feature type="domain" description="PEP-utilising enzyme mobile" evidence="15">
    <location>
        <begin position="433"/>
        <end position="508"/>
    </location>
</feature>
<dbReference type="PIRSF" id="PIRSF000853">
    <property type="entry name" value="PPDK"/>
    <property type="match status" value="1"/>
</dbReference>
<feature type="binding site" evidence="14">
    <location>
        <position position="756"/>
    </location>
    <ligand>
        <name>Mg(2+)</name>
        <dbReference type="ChEBI" id="CHEBI:18420"/>
    </ligand>
</feature>
<evidence type="ECO:0000256" key="10">
    <source>
        <dbReference type="ARBA" id="ARBA00022842"/>
    </source>
</evidence>
<feature type="binding site" evidence="13">
    <location>
        <position position="779"/>
    </location>
    <ligand>
        <name>substrate</name>
    </ligand>
</feature>
<dbReference type="EMBL" id="LIZS01000029">
    <property type="protein sequence ID" value="KPJ53135.1"/>
    <property type="molecule type" value="Genomic_DNA"/>
</dbReference>
<dbReference type="Pfam" id="PF02896">
    <property type="entry name" value="PEP-utilizers_C"/>
    <property type="match status" value="1"/>
</dbReference>
<dbReference type="AlphaFoldDB" id="A0A0S7WT20"/>
<dbReference type="PANTHER" id="PTHR22931:SF9">
    <property type="entry name" value="PYRUVATE, PHOSPHATE DIKINASE 1, CHLOROPLASTIC"/>
    <property type="match status" value="1"/>
</dbReference>
<dbReference type="SUPFAM" id="SSF56059">
    <property type="entry name" value="Glutathione synthetase ATP-binding domain-like"/>
    <property type="match status" value="1"/>
</dbReference>
<dbReference type="InterPro" id="IPR018274">
    <property type="entry name" value="PEP_util_AS"/>
</dbReference>
<evidence type="ECO:0000256" key="3">
    <source>
        <dbReference type="ARBA" id="ARBA00011994"/>
    </source>
</evidence>
<dbReference type="InterPro" id="IPR036637">
    <property type="entry name" value="Phosphohistidine_dom_sf"/>
</dbReference>
<accession>A0A0S7WT20</accession>
<evidence type="ECO:0000256" key="4">
    <source>
        <dbReference type="ARBA" id="ARBA00020138"/>
    </source>
</evidence>
<feature type="active site" description="Proton donor" evidence="12">
    <location>
        <position position="842"/>
    </location>
</feature>
<dbReference type="InterPro" id="IPR000121">
    <property type="entry name" value="PEP_util_C"/>
</dbReference>
<dbReference type="Gene3D" id="1.10.189.10">
    <property type="entry name" value="Pyruvate Phosphate Dikinase, domain 2"/>
    <property type="match status" value="1"/>
</dbReference>
<keyword evidence="8 18" id="KW-0418">Kinase</keyword>
<feature type="binding site" evidence="14">
    <location>
        <position position="780"/>
    </location>
    <ligand>
        <name>Mg(2+)</name>
        <dbReference type="ChEBI" id="CHEBI:18420"/>
    </ligand>
</feature>
<dbReference type="InterPro" id="IPR040442">
    <property type="entry name" value="Pyrv_kinase-like_dom_sf"/>
</dbReference>
<comment type="cofactor">
    <cofactor evidence="1 11 14">
        <name>Mg(2+)</name>
        <dbReference type="ChEBI" id="CHEBI:18420"/>
    </cofactor>
</comment>
<feature type="domain" description="PEP-utilising enzyme C-terminal" evidence="17">
    <location>
        <begin position="541"/>
        <end position="880"/>
    </location>
</feature>
<keyword evidence="6 14" id="KW-0479">Metal-binding</keyword>
<keyword evidence="7" id="KW-0547">Nucleotide-binding</keyword>
<comment type="catalytic activity">
    <reaction evidence="11">
        <text>pyruvate + phosphate + ATP = phosphoenolpyruvate + AMP + diphosphate + H(+)</text>
        <dbReference type="Rhea" id="RHEA:10756"/>
        <dbReference type="ChEBI" id="CHEBI:15361"/>
        <dbReference type="ChEBI" id="CHEBI:15378"/>
        <dbReference type="ChEBI" id="CHEBI:30616"/>
        <dbReference type="ChEBI" id="CHEBI:33019"/>
        <dbReference type="ChEBI" id="CHEBI:43474"/>
        <dbReference type="ChEBI" id="CHEBI:58702"/>
        <dbReference type="ChEBI" id="CHEBI:456215"/>
        <dbReference type="EC" id="2.7.9.1"/>
    </reaction>
</comment>
<reference evidence="18 19" key="1">
    <citation type="journal article" date="2015" name="Microbiome">
        <title>Genomic resolution of linkages in carbon, nitrogen, and sulfur cycling among widespread estuary sediment bacteria.</title>
        <authorList>
            <person name="Baker B.J."/>
            <person name="Lazar C.S."/>
            <person name="Teske A.P."/>
            <person name="Dick G.J."/>
        </authorList>
    </citation>
    <scope>NUCLEOTIDE SEQUENCE [LARGE SCALE GENOMIC DNA]</scope>
    <source>
        <strain evidence="18">DG_24</strain>
    </source>
</reference>
<evidence type="ECO:0000256" key="7">
    <source>
        <dbReference type="ARBA" id="ARBA00022741"/>
    </source>
</evidence>
<evidence type="ECO:0000256" key="6">
    <source>
        <dbReference type="ARBA" id="ARBA00022723"/>
    </source>
</evidence>
<dbReference type="GO" id="GO:0005524">
    <property type="term" value="F:ATP binding"/>
    <property type="evidence" value="ECO:0007669"/>
    <property type="project" value="UniProtKB-UniRule"/>
</dbReference>
<dbReference type="GO" id="GO:0046872">
    <property type="term" value="F:metal ion binding"/>
    <property type="evidence" value="ECO:0007669"/>
    <property type="project" value="UniProtKB-UniRule"/>
</dbReference>
<dbReference type="InterPro" id="IPR013815">
    <property type="entry name" value="ATP_grasp_subdomain_1"/>
</dbReference>
<evidence type="ECO:0000256" key="14">
    <source>
        <dbReference type="PIRSR" id="PIRSR000853-3"/>
    </source>
</evidence>
<dbReference type="PATRIC" id="fig|1703770.3.peg.747"/>
<dbReference type="InterPro" id="IPR002192">
    <property type="entry name" value="PPDK_AMP/ATP-bd"/>
</dbReference>
<proteinExistence type="inferred from homology"/>
<evidence type="ECO:0000259" key="17">
    <source>
        <dbReference type="Pfam" id="PF02896"/>
    </source>
</evidence>
<evidence type="ECO:0000256" key="1">
    <source>
        <dbReference type="ARBA" id="ARBA00001946"/>
    </source>
</evidence>
<dbReference type="PANTHER" id="PTHR22931">
    <property type="entry name" value="PHOSPHOENOLPYRUVATE DIKINASE-RELATED"/>
    <property type="match status" value="1"/>
</dbReference>
<evidence type="ECO:0000259" key="16">
    <source>
        <dbReference type="Pfam" id="PF01326"/>
    </source>
</evidence>
<feature type="binding site" evidence="13">
    <location>
        <position position="756"/>
    </location>
    <ligand>
        <name>substrate</name>
    </ligand>
</feature>
<dbReference type="SUPFAM" id="SSF51621">
    <property type="entry name" value="Phosphoenolpyruvate/pyruvate domain"/>
    <property type="match status" value="1"/>
</dbReference>